<dbReference type="Gene3D" id="2.60.40.2230">
    <property type="entry name" value="Uncharacterised protein YcnI-like PF07987, DUF1775"/>
    <property type="match status" value="1"/>
</dbReference>
<feature type="domain" description="YncI copper-binding" evidence="2">
    <location>
        <begin position="24"/>
        <end position="165"/>
    </location>
</feature>
<name>A0ABX1ETP1_9PROT</name>
<feature type="chain" id="PRO_5046561081" evidence="1">
    <location>
        <begin position="18"/>
        <end position="169"/>
    </location>
</feature>
<keyword evidence="4" id="KW-1185">Reference proteome</keyword>
<gene>
    <name evidence="3" type="ORF">HB662_01775</name>
</gene>
<sequence length="169" mass="18155">MFKITMAALAAAGTALAGLPAAAHVTLESQQAAPNSYYRATFRVPHGCEGAPTIRFTVQVPEGVTVAQPMPKPGWTLRTTQRGEAAGGHGASAPLAEIIWEGGSLESAHYDEFVVRMRLPNTPGELLYIPVVQDCPDGKQAAWTEIPQPGRRITDYRMPAPALRLLPRN</sequence>
<keyword evidence="1" id="KW-0732">Signal</keyword>
<dbReference type="InterPro" id="IPR038507">
    <property type="entry name" value="YcnI-like_sf"/>
</dbReference>
<proteinExistence type="predicted"/>
<evidence type="ECO:0000313" key="4">
    <source>
        <dbReference type="Proteomes" id="UP000765160"/>
    </source>
</evidence>
<reference evidence="3 4" key="1">
    <citation type="submission" date="2020-03" db="EMBL/GenBank/DDBJ databases">
        <title>Roseomonas selenitidurans sp. nov. isolated from soil.</title>
        <authorList>
            <person name="Liu H."/>
        </authorList>
    </citation>
    <scope>NUCLEOTIDE SEQUENCE [LARGE SCALE GENOMIC DNA]</scope>
    <source>
        <strain evidence="3 4">JCM 15073</strain>
    </source>
</reference>
<comment type="caution">
    <text evidence="3">The sequence shown here is derived from an EMBL/GenBank/DDBJ whole genome shotgun (WGS) entry which is preliminary data.</text>
</comment>
<dbReference type="EMBL" id="JAAVTX010000001">
    <property type="protein sequence ID" value="NKE43488.1"/>
    <property type="molecule type" value="Genomic_DNA"/>
</dbReference>
<evidence type="ECO:0000259" key="2">
    <source>
        <dbReference type="Pfam" id="PF07987"/>
    </source>
</evidence>
<dbReference type="Pfam" id="PF07987">
    <property type="entry name" value="DUF1775"/>
    <property type="match status" value="1"/>
</dbReference>
<dbReference type="CDD" id="cd08545">
    <property type="entry name" value="YcnI_like"/>
    <property type="match status" value="1"/>
</dbReference>
<protein>
    <submittedName>
        <fullName evidence="3">YcnI family protein</fullName>
    </submittedName>
</protein>
<dbReference type="Proteomes" id="UP000765160">
    <property type="component" value="Unassembled WGS sequence"/>
</dbReference>
<dbReference type="RefSeq" id="WP_168046517.1">
    <property type="nucleotide sequence ID" value="NZ_JAATJR010000001.1"/>
</dbReference>
<accession>A0ABX1ETP1</accession>
<feature type="signal peptide" evidence="1">
    <location>
        <begin position="1"/>
        <end position="17"/>
    </location>
</feature>
<evidence type="ECO:0000313" key="3">
    <source>
        <dbReference type="EMBL" id="NKE43488.1"/>
    </source>
</evidence>
<evidence type="ECO:0000256" key="1">
    <source>
        <dbReference type="SAM" id="SignalP"/>
    </source>
</evidence>
<dbReference type="InterPro" id="IPR012533">
    <property type="entry name" value="YcnI-copper_dom"/>
</dbReference>
<organism evidence="3 4">
    <name type="scientific">Falsiroseomonas frigidaquae</name>
    <dbReference type="NCBI Taxonomy" id="487318"/>
    <lineage>
        <taxon>Bacteria</taxon>
        <taxon>Pseudomonadati</taxon>
        <taxon>Pseudomonadota</taxon>
        <taxon>Alphaproteobacteria</taxon>
        <taxon>Acetobacterales</taxon>
        <taxon>Roseomonadaceae</taxon>
        <taxon>Falsiroseomonas</taxon>
    </lineage>
</organism>